<proteinExistence type="predicted"/>
<comment type="caution">
    <text evidence="2">The sequence shown here is derived from an EMBL/GenBank/DDBJ whole genome shotgun (WGS) entry which is preliminary data.</text>
</comment>
<evidence type="ECO:0000313" key="3">
    <source>
        <dbReference type="Proteomes" id="UP000309788"/>
    </source>
</evidence>
<gene>
    <name evidence="2" type="ORF">FEM55_16500</name>
</gene>
<dbReference type="Proteomes" id="UP000309788">
    <property type="component" value="Unassembled WGS sequence"/>
</dbReference>
<keyword evidence="3" id="KW-1185">Reference proteome</keyword>
<evidence type="ECO:0000313" key="2">
    <source>
        <dbReference type="EMBL" id="TLU92326.1"/>
    </source>
</evidence>
<dbReference type="RefSeq" id="WP_138282435.1">
    <property type="nucleotide sequence ID" value="NZ_BMGE01000003.1"/>
</dbReference>
<reference evidence="2 3" key="1">
    <citation type="submission" date="2019-05" db="EMBL/GenBank/DDBJ databases">
        <authorList>
            <person name="Qu J.-H."/>
        </authorList>
    </citation>
    <scope>NUCLEOTIDE SEQUENCE [LARGE SCALE GENOMIC DNA]</scope>
    <source>
        <strain evidence="2 3">Z12</strain>
    </source>
</reference>
<organism evidence="2 3">
    <name type="scientific">Dyadobacter sediminis</name>
    <dbReference type="NCBI Taxonomy" id="1493691"/>
    <lineage>
        <taxon>Bacteria</taxon>
        <taxon>Pseudomonadati</taxon>
        <taxon>Bacteroidota</taxon>
        <taxon>Cytophagia</taxon>
        <taxon>Cytophagales</taxon>
        <taxon>Spirosomataceae</taxon>
        <taxon>Dyadobacter</taxon>
    </lineage>
</organism>
<name>A0A5R9KBY4_9BACT</name>
<feature type="chain" id="PRO_5024443795" evidence="1">
    <location>
        <begin position="24"/>
        <end position="282"/>
    </location>
</feature>
<dbReference type="AlphaFoldDB" id="A0A5R9KBY4"/>
<dbReference type="EMBL" id="VCEI01000025">
    <property type="protein sequence ID" value="TLU92326.1"/>
    <property type="molecule type" value="Genomic_DNA"/>
</dbReference>
<feature type="signal peptide" evidence="1">
    <location>
        <begin position="1"/>
        <end position="23"/>
    </location>
</feature>
<dbReference type="PROSITE" id="PS51257">
    <property type="entry name" value="PROKAR_LIPOPROTEIN"/>
    <property type="match status" value="1"/>
</dbReference>
<keyword evidence="1" id="KW-0732">Signal</keyword>
<sequence length="282" mass="31787">MLRHSVKVFCILLALLGSSCSLQDHSIPEPDNPDPGTPVNNEFKVSTTGVKQEGDKLYLQGNVDQVDASYKDNGTVGFLVSSRVTSDGPINPDPQFNNDPNIRFYKVKYFGKDLDENNSFTPLETGLTSILEPFAFTEQYFRTVIILKNNKIIYGNVIHRSGLPLPAKPSPWEISTQEYGVDGLNLSITKQGQIPAIEFGFVVSYKQKESDKINNLPTVSDEKLDINDWKDQENFGEYIKAGPLGSRAFHNVNFNFQEMYYRAYLILQDESIVYGNVMHVKK</sequence>
<dbReference type="OrthoDB" id="958269at2"/>
<protein>
    <submittedName>
        <fullName evidence="2">Uncharacterized protein</fullName>
    </submittedName>
</protein>
<evidence type="ECO:0000256" key="1">
    <source>
        <dbReference type="SAM" id="SignalP"/>
    </source>
</evidence>
<accession>A0A5R9KBY4</accession>